<dbReference type="InterPro" id="IPR029063">
    <property type="entry name" value="SAM-dependent_MTases_sf"/>
</dbReference>
<gene>
    <name evidence="1" type="ORF">PTTT1_LOCUS21220</name>
</gene>
<name>A0A8J9X4H2_PHATR</name>
<dbReference type="PANTHER" id="PTHR14614">
    <property type="entry name" value="HEPATOCELLULAR CARCINOMA-ASSOCIATED ANTIGEN"/>
    <property type="match status" value="1"/>
</dbReference>
<dbReference type="InterPro" id="IPR019410">
    <property type="entry name" value="Methyltransf_16"/>
</dbReference>
<organism evidence="1">
    <name type="scientific">Phaeodactylum tricornutum</name>
    <name type="common">Diatom</name>
    <dbReference type="NCBI Taxonomy" id="2850"/>
    <lineage>
        <taxon>Eukaryota</taxon>
        <taxon>Sar</taxon>
        <taxon>Stramenopiles</taxon>
        <taxon>Ochrophyta</taxon>
        <taxon>Bacillariophyta</taxon>
        <taxon>Bacillariophyceae</taxon>
        <taxon>Bacillariophycidae</taxon>
        <taxon>Naviculales</taxon>
        <taxon>Phaeodactylaceae</taxon>
        <taxon>Phaeodactylum</taxon>
    </lineage>
</organism>
<sequence length="309" mass="33980">MAERSLTTNLELATAPTDDVSVEDDWGLPLDLNLFAHQERHRIVIHEAQASPVSIFIECVEALTPVDMMSLSSGTNDATGFRVWTGAVLLIASLDTLVEDFKGKRVLELGCGTGIGGIALMLSQHATPAFLCFSDADQNALKLCRRNCELNGLEEVDERLLQNLCSFTKKSFSIMQLTWGTTIPSTIPARSMDTVVATDILYDIEMLSSILQTTMACLKPGGSFVLSHIPRASCPEHHQPDENLESFIVQQAELHGLVLRRLIRPRDVSSFEDSQVFSDTLDTTSLRDMEAIGAAILVFHLVVVQKNHV</sequence>
<protein>
    <submittedName>
        <fullName evidence="1">Uncharacterized protein</fullName>
    </submittedName>
</protein>
<dbReference type="SUPFAM" id="SSF53335">
    <property type="entry name" value="S-adenosyl-L-methionine-dependent methyltransferases"/>
    <property type="match status" value="1"/>
</dbReference>
<dbReference type="AlphaFoldDB" id="A0A8J9X4H2"/>
<dbReference type="Pfam" id="PF10294">
    <property type="entry name" value="Methyltransf_16"/>
    <property type="match status" value="1"/>
</dbReference>
<dbReference type="CDD" id="cd02440">
    <property type="entry name" value="AdoMet_MTases"/>
    <property type="match status" value="1"/>
</dbReference>
<dbReference type="Proteomes" id="UP000836788">
    <property type="component" value="Chromosome 18"/>
</dbReference>
<accession>A0A8J9X4H2</accession>
<dbReference type="EMBL" id="OU594959">
    <property type="protein sequence ID" value="CAG9282947.1"/>
    <property type="molecule type" value="Genomic_DNA"/>
</dbReference>
<proteinExistence type="predicted"/>
<evidence type="ECO:0000313" key="1">
    <source>
        <dbReference type="EMBL" id="CAG9282947.1"/>
    </source>
</evidence>
<dbReference type="Gene3D" id="3.40.50.150">
    <property type="entry name" value="Vaccinia Virus protein VP39"/>
    <property type="match status" value="1"/>
</dbReference>
<reference evidence="1" key="1">
    <citation type="submission" date="2022-02" db="EMBL/GenBank/DDBJ databases">
        <authorList>
            <person name="Giguere J D."/>
        </authorList>
    </citation>
    <scope>NUCLEOTIDE SEQUENCE</scope>
    <source>
        <strain evidence="1">CCAP 1055/1</strain>
    </source>
</reference>